<keyword evidence="1" id="KW-0812">Transmembrane</keyword>
<keyword evidence="1" id="KW-1133">Transmembrane helix</keyword>
<dbReference type="RefSeq" id="WP_213372763.1">
    <property type="nucleotide sequence ID" value="NZ_BSFJ01000005.1"/>
</dbReference>
<feature type="transmembrane region" description="Helical" evidence="1">
    <location>
        <begin position="388"/>
        <end position="404"/>
    </location>
</feature>
<feature type="transmembrane region" description="Helical" evidence="1">
    <location>
        <begin position="141"/>
        <end position="159"/>
    </location>
</feature>
<reference evidence="3" key="2">
    <citation type="submission" date="2023-01" db="EMBL/GenBank/DDBJ databases">
        <authorList>
            <person name="Sun Q."/>
            <person name="Evtushenko L."/>
        </authorList>
    </citation>
    <scope>NUCLEOTIDE SEQUENCE</scope>
    <source>
        <strain evidence="3">VKM B-2484</strain>
    </source>
</reference>
<dbReference type="Pfam" id="PF01970">
    <property type="entry name" value="TctA"/>
    <property type="match status" value="1"/>
</dbReference>
<feature type="transmembrane region" description="Helical" evidence="1">
    <location>
        <begin position="20"/>
        <end position="45"/>
    </location>
</feature>
<evidence type="ECO:0000313" key="4">
    <source>
        <dbReference type="Proteomes" id="UP001143370"/>
    </source>
</evidence>
<proteinExistence type="predicted"/>
<accession>A0A9W6J858</accession>
<dbReference type="PANTHER" id="PTHR35342:SF5">
    <property type="entry name" value="TRICARBOXYLIC TRANSPORT PROTEIN"/>
    <property type="match status" value="1"/>
</dbReference>
<dbReference type="PANTHER" id="PTHR35342">
    <property type="entry name" value="TRICARBOXYLIC TRANSPORT PROTEIN"/>
    <property type="match status" value="1"/>
</dbReference>
<comment type="caution">
    <text evidence="3">The sequence shown here is derived from an EMBL/GenBank/DDBJ whole genome shotgun (WGS) entry which is preliminary data.</text>
</comment>
<dbReference type="EMBL" id="BSFJ01000005">
    <property type="protein sequence ID" value="GLK71508.1"/>
    <property type="molecule type" value="Genomic_DNA"/>
</dbReference>
<feature type="domain" description="DUF112" evidence="2">
    <location>
        <begin position="18"/>
        <end position="437"/>
    </location>
</feature>
<evidence type="ECO:0000256" key="1">
    <source>
        <dbReference type="SAM" id="Phobius"/>
    </source>
</evidence>
<dbReference type="InterPro" id="IPR002823">
    <property type="entry name" value="DUF112_TM"/>
</dbReference>
<gene>
    <name evidence="3" type="ORF">GCM10017643_16230</name>
</gene>
<protein>
    <submittedName>
        <fullName evidence="3">C4-dicarboxylate ABC transporter permease</fullName>
    </submittedName>
</protein>
<evidence type="ECO:0000313" key="3">
    <source>
        <dbReference type="EMBL" id="GLK71508.1"/>
    </source>
</evidence>
<reference evidence="3" key="1">
    <citation type="journal article" date="2014" name="Int. J. Syst. Evol. Microbiol.">
        <title>Complete genome sequence of Corynebacterium casei LMG S-19264T (=DSM 44701T), isolated from a smear-ripened cheese.</title>
        <authorList>
            <consortium name="US DOE Joint Genome Institute (JGI-PGF)"/>
            <person name="Walter F."/>
            <person name="Albersmeier A."/>
            <person name="Kalinowski J."/>
            <person name="Ruckert C."/>
        </authorList>
    </citation>
    <scope>NUCLEOTIDE SEQUENCE</scope>
    <source>
        <strain evidence="3">VKM B-2484</strain>
    </source>
</reference>
<dbReference type="Proteomes" id="UP001143370">
    <property type="component" value="Unassembled WGS sequence"/>
</dbReference>
<feature type="transmembrane region" description="Helical" evidence="1">
    <location>
        <begin position="105"/>
        <end position="129"/>
    </location>
</feature>
<feature type="transmembrane region" description="Helical" evidence="1">
    <location>
        <begin position="460"/>
        <end position="485"/>
    </location>
</feature>
<feature type="transmembrane region" description="Helical" evidence="1">
    <location>
        <begin position="51"/>
        <end position="71"/>
    </location>
</feature>
<dbReference type="PROSITE" id="PS51257">
    <property type="entry name" value="PROKAR_LIPOPROTEIN"/>
    <property type="match status" value="1"/>
</dbReference>
<feature type="transmembrane region" description="Helical" evidence="1">
    <location>
        <begin position="353"/>
        <end position="376"/>
    </location>
</feature>
<keyword evidence="4" id="KW-1185">Reference proteome</keyword>
<dbReference type="AlphaFoldDB" id="A0A9W6J858"/>
<feature type="transmembrane region" description="Helical" evidence="1">
    <location>
        <begin position="313"/>
        <end position="337"/>
    </location>
</feature>
<evidence type="ECO:0000259" key="2">
    <source>
        <dbReference type="Pfam" id="PF01970"/>
    </source>
</evidence>
<sequence>MDKFIAALDLVAQPETLVTLVGASFFGFAIGCLPGLTATMAVALLVPMTFFMSPIAAITSIVAASAMAIFAGDIPGALLRMPGTPASAAYVDDAYEMTKRGEAGVVIASNATFSALGGVFGTIVLILAAPTLADFALDFSAFEFFWLGALGLSCAVFVAGSNLVKGLTSLMLGLLIATVGMDYTTGHPRFTFGNVNLLEGVSFIPGLIGMFALPEILRSLLSPGSVGTVAQVTARDAWRKTWDAGKRYWSRALCGSVLGTLVGALPGGGADTAAWISYAGAKKMSREPEKWGKGHIEGIVAGSSANNAALSGAWIPAIVFAIPGDTITAIGIGVLYLKGVNPGPTVFINNGELFYAVFIVFILANLMMFPLGWLAIRIARLVLRVPRDLILPALLVLSVTGAYAIDNDLFGVWILLALGLTAYLMEENGFPIAPMVLGMVLGKIVEQNFMQALISTNGNVLGLFGRPIAAVLGGITLLVWAIPLLRWGWSRLRPAHATPRAAIED</sequence>
<keyword evidence="1" id="KW-0472">Membrane</keyword>
<name>A0A9W6J858_9HYPH</name>
<organism evidence="3 4">
    <name type="scientific">Ancylobacter dichloromethanicus</name>
    <dbReference type="NCBI Taxonomy" id="518825"/>
    <lineage>
        <taxon>Bacteria</taxon>
        <taxon>Pseudomonadati</taxon>
        <taxon>Pseudomonadota</taxon>
        <taxon>Alphaproteobacteria</taxon>
        <taxon>Hyphomicrobiales</taxon>
        <taxon>Xanthobacteraceae</taxon>
        <taxon>Ancylobacter</taxon>
    </lineage>
</organism>